<accession>A0A438H0N8</accession>
<dbReference type="GO" id="GO:0003676">
    <property type="term" value="F:nucleic acid binding"/>
    <property type="evidence" value="ECO:0007669"/>
    <property type="project" value="InterPro"/>
</dbReference>
<gene>
    <name evidence="2" type="ORF">CK203_049702</name>
</gene>
<evidence type="ECO:0000313" key="3">
    <source>
        <dbReference type="Proteomes" id="UP000288805"/>
    </source>
</evidence>
<sequence>MTVTPLEWVLGVTDRLKFWYNTTYHSSTGMTPFQALYGRLPPSIPLYFDGLSRVHEVDQSLLHRDELLQHLKKNLDMTTNRMKQMADQKKKRDVEFQAVNLELPPITDEGVASVELEKILDTRWIKQGEKFIEERLVKWKRLPTEDATW</sequence>
<dbReference type="InterPro" id="IPR036397">
    <property type="entry name" value="RNaseH_sf"/>
</dbReference>
<dbReference type="PANTHER" id="PTHR45835">
    <property type="entry name" value="YALI0A06105P"/>
    <property type="match status" value="1"/>
</dbReference>
<dbReference type="EMBL" id="QGNW01000301">
    <property type="protein sequence ID" value="RVW78150.1"/>
    <property type="molecule type" value="Genomic_DNA"/>
</dbReference>
<reference evidence="2 3" key="1">
    <citation type="journal article" date="2018" name="PLoS Genet.">
        <title>Population sequencing reveals clonal diversity and ancestral inbreeding in the grapevine cultivar Chardonnay.</title>
        <authorList>
            <person name="Roach M.J."/>
            <person name="Johnson D.L."/>
            <person name="Bohlmann J."/>
            <person name="van Vuuren H.J."/>
            <person name="Jones S.J."/>
            <person name="Pretorius I.S."/>
            <person name="Schmidt S.A."/>
            <person name="Borneman A.R."/>
        </authorList>
    </citation>
    <scope>NUCLEOTIDE SEQUENCE [LARGE SCALE GENOMIC DNA]</scope>
    <source>
        <strain evidence="3">cv. Chardonnay</strain>
        <tissue evidence="2">Leaf</tissue>
    </source>
</reference>
<dbReference type="PANTHER" id="PTHR45835:SF99">
    <property type="entry name" value="CHROMO DOMAIN-CONTAINING PROTEIN-RELATED"/>
    <property type="match status" value="1"/>
</dbReference>
<comment type="caution">
    <text evidence="2">The sequence shown here is derived from an EMBL/GenBank/DDBJ whole genome shotgun (WGS) entry which is preliminary data.</text>
</comment>
<dbReference type="Gene3D" id="3.30.420.10">
    <property type="entry name" value="Ribonuclease H-like superfamily/Ribonuclease H"/>
    <property type="match status" value="1"/>
</dbReference>
<dbReference type="InterPro" id="IPR016197">
    <property type="entry name" value="Chromo-like_dom_sf"/>
</dbReference>
<evidence type="ECO:0000259" key="1">
    <source>
        <dbReference type="PROSITE" id="PS50013"/>
    </source>
</evidence>
<feature type="domain" description="Chromo" evidence="1">
    <location>
        <begin position="114"/>
        <end position="149"/>
    </location>
</feature>
<dbReference type="InterPro" id="IPR000953">
    <property type="entry name" value="Chromo/chromo_shadow_dom"/>
</dbReference>
<protein>
    <recommendedName>
        <fullName evidence="1">Chromo domain-containing protein</fullName>
    </recommendedName>
</protein>
<dbReference type="Proteomes" id="UP000288805">
    <property type="component" value="Unassembled WGS sequence"/>
</dbReference>
<name>A0A438H0N8_VITVI</name>
<dbReference type="Gene3D" id="2.40.50.40">
    <property type="match status" value="1"/>
</dbReference>
<dbReference type="SUPFAM" id="SSF54160">
    <property type="entry name" value="Chromo domain-like"/>
    <property type="match status" value="1"/>
</dbReference>
<dbReference type="AlphaFoldDB" id="A0A438H0N8"/>
<evidence type="ECO:0000313" key="2">
    <source>
        <dbReference type="EMBL" id="RVW78150.1"/>
    </source>
</evidence>
<proteinExistence type="predicted"/>
<dbReference type="PROSITE" id="PS50013">
    <property type="entry name" value="CHROMO_2"/>
    <property type="match status" value="1"/>
</dbReference>
<organism evidence="2 3">
    <name type="scientific">Vitis vinifera</name>
    <name type="common">Grape</name>
    <dbReference type="NCBI Taxonomy" id="29760"/>
    <lineage>
        <taxon>Eukaryota</taxon>
        <taxon>Viridiplantae</taxon>
        <taxon>Streptophyta</taxon>
        <taxon>Embryophyta</taxon>
        <taxon>Tracheophyta</taxon>
        <taxon>Spermatophyta</taxon>
        <taxon>Magnoliopsida</taxon>
        <taxon>eudicotyledons</taxon>
        <taxon>Gunneridae</taxon>
        <taxon>Pentapetalae</taxon>
        <taxon>rosids</taxon>
        <taxon>Vitales</taxon>
        <taxon>Vitaceae</taxon>
        <taxon>Viteae</taxon>
        <taxon>Vitis</taxon>
    </lineage>
</organism>